<dbReference type="Proteomes" id="UP000003240">
    <property type="component" value="Unassembled WGS sequence"/>
</dbReference>
<dbReference type="CDD" id="cd04584">
    <property type="entry name" value="CBS_pair_AcuB_like"/>
    <property type="match status" value="1"/>
</dbReference>
<keyword evidence="1 2" id="KW-0129">CBS domain</keyword>
<comment type="caution">
    <text evidence="5">The sequence shown here is derived from an EMBL/GenBank/DDBJ whole genome shotgun (WGS) entry which is preliminary data.</text>
</comment>
<dbReference type="Pfam" id="PF00571">
    <property type="entry name" value="CBS"/>
    <property type="match status" value="2"/>
</dbReference>
<dbReference type="SUPFAM" id="SSF55021">
    <property type="entry name" value="ACT-like"/>
    <property type="match status" value="1"/>
</dbReference>
<protein>
    <submittedName>
        <fullName evidence="5">Signal-transduction protein</fullName>
    </submittedName>
</protein>
<dbReference type="InterPro" id="IPR046342">
    <property type="entry name" value="CBS_dom_sf"/>
</dbReference>
<dbReference type="eggNOG" id="COG0517">
    <property type="taxonomic scope" value="Bacteria"/>
</dbReference>
<dbReference type="InterPro" id="IPR000644">
    <property type="entry name" value="CBS_dom"/>
</dbReference>
<dbReference type="OrthoDB" id="9790355at2"/>
<dbReference type="STRING" id="1009370.ALO_09244"/>
<dbReference type="SMART" id="SM00116">
    <property type="entry name" value="CBS"/>
    <property type="match status" value="2"/>
</dbReference>
<dbReference type="SUPFAM" id="SSF54631">
    <property type="entry name" value="CBS-domain pair"/>
    <property type="match status" value="1"/>
</dbReference>
<reference evidence="5 6" key="1">
    <citation type="journal article" date="2011" name="EMBO J.">
        <title>Structural diversity of bacterial flagellar motors.</title>
        <authorList>
            <person name="Chen S."/>
            <person name="Beeby M."/>
            <person name="Murphy G.E."/>
            <person name="Leadbetter J.R."/>
            <person name="Hendrixson D.R."/>
            <person name="Briegel A."/>
            <person name="Li Z."/>
            <person name="Shi J."/>
            <person name="Tocheva E.I."/>
            <person name="Muller A."/>
            <person name="Dobro M.J."/>
            <person name="Jensen G.J."/>
        </authorList>
    </citation>
    <scope>NUCLEOTIDE SEQUENCE [LARGE SCALE GENOMIC DNA]</scope>
    <source>
        <strain evidence="5 6">DSM 6540</strain>
    </source>
</reference>
<dbReference type="InterPro" id="IPR051257">
    <property type="entry name" value="Diverse_CBS-Domain"/>
</dbReference>
<feature type="domain" description="CBS" evidence="3">
    <location>
        <begin position="7"/>
        <end position="62"/>
    </location>
</feature>
<dbReference type="EMBL" id="AFGF01000074">
    <property type="protein sequence ID" value="EGO64176.1"/>
    <property type="molecule type" value="Genomic_DNA"/>
</dbReference>
<dbReference type="PROSITE" id="PS51371">
    <property type="entry name" value="CBS"/>
    <property type="match status" value="2"/>
</dbReference>
<evidence type="ECO:0000259" key="3">
    <source>
        <dbReference type="PROSITE" id="PS51371"/>
    </source>
</evidence>
<gene>
    <name evidence="5" type="ORF">ALO_09244</name>
</gene>
<dbReference type="InterPro" id="IPR045865">
    <property type="entry name" value="ACT-like_dom_sf"/>
</dbReference>
<dbReference type="InterPro" id="IPR002912">
    <property type="entry name" value="ACT_dom"/>
</dbReference>
<evidence type="ECO:0000313" key="5">
    <source>
        <dbReference type="EMBL" id="EGO64176.1"/>
    </source>
</evidence>
<feature type="domain" description="ACT" evidence="4">
    <location>
        <begin position="143"/>
        <end position="216"/>
    </location>
</feature>
<evidence type="ECO:0000259" key="4">
    <source>
        <dbReference type="PROSITE" id="PS51671"/>
    </source>
</evidence>
<evidence type="ECO:0000313" key="6">
    <source>
        <dbReference type="Proteomes" id="UP000003240"/>
    </source>
</evidence>
<dbReference type="PANTHER" id="PTHR43080:SF2">
    <property type="entry name" value="CBS DOMAIN-CONTAINING PROTEIN"/>
    <property type="match status" value="1"/>
</dbReference>
<accession>F7NIE6</accession>
<keyword evidence="6" id="KW-1185">Reference proteome</keyword>
<dbReference type="PROSITE" id="PS51671">
    <property type="entry name" value="ACT"/>
    <property type="match status" value="1"/>
</dbReference>
<evidence type="ECO:0000256" key="1">
    <source>
        <dbReference type="ARBA" id="ARBA00023122"/>
    </source>
</evidence>
<dbReference type="PANTHER" id="PTHR43080">
    <property type="entry name" value="CBS DOMAIN-CONTAINING PROTEIN CBSX3, MITOCHONDRIAL"/>
    <property type="match status" value="1"/>
</dbReference>
<dbReference type="AlphaFoldDB" id="F7NIE6"/>
<proteinExistence type="predicted"/>
<evidence type="ECO:0000256" key="2">
    <source>
        <dbReference type="PROSITE-ProRule" id="PRU00703"/>
    </source>
</evidence>
<sequence>MFVAKRMTPDPVTITPATSVSDAIQLLRTHQFRRLPVVDNGKLVGIVTDRDLREVSPSPATTLSVYELNYLLAKMQIKDVMKSPVQTIRDDATIEEAALVMYNDKIGGLVVVDANQKVAGIITETDIFKTFVDLMGLTEGKTRITINVTDKVGLLHEVTGVFKDLSVNIGSLVTYPLDNGHFQLVVRADIQEQDMPAIAKRLEAIQCPVVHVAYIR</sequence>
<dbReference type="Gene3D" id="3.10.580.10">
    <property type="entry name" value="CBS-domain"/>
    <property type="match status" value="1"/>
</dbReference>
<dbReference type="Gene3D" id="3.30.70.260">
    <property type="match status" value="1"/>
</dbReference>
<organism evidence="5 6">
    <name type="scientific">Acetonema longum DSM 6540</name>
    <dbReference type="NCBI Taxonomy" id="1009370"/>
    <lineage>
        <taxon>Bacteria</taxon>
        <taxon>Bacillati</taxon>
        <taxon>Bacillota</taxon>
        <taxon>Negativicutes</taxon>
        <taxon>Acetonemataceae</taxon>
        <taxon>Acetonema</taxon>
    </lineage>
</organism>
<feature type="domain" description="CBS" evidence="3">
    <location>
        <begin position="81"/>
        <end position="139"/>
    </location>
</feature>
<dbReference type="RefSeq" id="WP_004094952.1">
    <property type="nucleotide sequence ID" value="NZ_AFGF01000074.1"/>
</dbReference>
<name>F7NIE6_9FIRM</name>